<dbReference type="GO" id="GO:0007165">
    <property type="term" value="P:signal transduction"/>
    <property type="evidence" value="ECO:0007669"/>
    <property type="project" value="InterPro"/>
</dbReference>
<evidence type="ECO:0000313" key="4">
    <source>
        <dbReference type="Proteomes" id="UP000437562"/>
    </source>
</evidence>
<dbReference type="PANTHER" id="PTHR43531:SF11">
    <property type="entry name" value="METHYL-ACCEPTING CHEMOTAXIS PROTEIN 3"/>
    <property type="match status" value="1"/>
</dbReference>
<dbReference type="SMART" id="SM00283">
    <property type="entry name" value="MA"/>
    <property type="match status" value="1"/>
</dbReference>
<name>A0A0A0WYH5_BACMY</name>
<gene>
    <name evidence="3" type="ORF">BACI71_120191</name>
</gene>
<dbReference type="EMBL" id="CABWMC010000004">
    <property type="protein sequence ID" value="VXB70856.1"/>
    <property type="molecule type" value="Genomic_DNA"/>
</dbReference>
<dbReference type="SUPFAM" id="SSF58104">
    <property type="entry name" value="Methyl-accepting chemotaxis protein (MCP) signaling domain"/>
    <property type="match status" value="1"/>
</dbReference>
<dbReference type="Gene3D" id="1.10.287.950">
    <property type="entry name" value="Methyl-accepting chemotaxis protein"/>
    <property type="match status" value="1"/>
</dbReference>
<accession>A0A0A0WYH5</accession>
<dbReference type="PANTHER" id="PTHR43531">
    <property type="entry name" value="PROTEIN ICFG"/>
    <property type="match status" value="1"/>
</dbReference>
<dbReference type="InterPro" id="IPR025278">
    <property type="entry name" value="DUF4077"/>
</dbReference>
<organism evidence="3 4">
    <name type="scientific">Bacillus mycoides</name>
    <dbReference type="NCBI Taxonomy" id="1405"/>
    <lineage>
        <taxon>Bacteria</taxon>
        <taxon>Bacillati</taxon>
        <taxon>Bacillota</taxon>
        <taxon>Bacilli</taxon>
        <taxon>Bacillales</taxon>
        <taxon>Bacillaceae</taxon>
        <taxon>Bacillus</taxon>
        <taxon>Bacillus cereus group</taxon>
    </lineage>
</organism>
<keyword evidence="1" id="KW-0145">Chemotaxis</keyword>
<protein>
    <submittedName>
        <fullName evidence="3">Methyl-accepting chemotaxis protein</fullName>
    </submittedName>
</protein>
<proteinExistence type="inferred from homology"/>
<dbReference type="RefSeq" id="WP_002034679.1">
    <property type="nucleotide sequence ID" value="NZ_CP009746.1"/>
</dbReference>
<reference evidence="3 4" key="1">
    <citation type="submission" date="2019-10" db="EMBL/GenBank/DDBJ databases">
        <authorList>
            <person name="Karimi E."/>
        </authorList>
    </citation>
    <scope>NUCLEOTIDE SEQUENCE [LARGE SCALE GENOMIC DNA]</scope>
    <source>
        <strain evidence="3">Bacillus sp. 71</strain>
    </source>
</reference>
<dbReference type="InterPro" id="IPR051310">
    <property type="entry name" value="MCP_chemotaxis"/>
</dbReference>
<dbReference type="Pfam" id="PF13295">
    <property type="entry name" value="DUF4077"/>
    <property type="match status" value="1"/>
</dbReference>
<evidence type="ECO:0000256" key="2">
    <source>
        <dbReference type="ARBA" id="ARBA00029447"/>
    </source>
</evidence>
<dbReference type="AlphaFoldDB" id="A0A0A0WYH5"/>
<dbReference type="InterPro" id="IPR004089">
    <property type="entry name" value="MCPsignal_dom"/>
</dbReference>
<dbReference type="Pfam" id="PF00015">
    <property type="entry name" value="MCPsignal"/>
    <property type="match status" value="1"/>
</dbReference>
<dbReference type="KEGG" id="bww:bwei_4689"/>
<comment type="similarity">
    <text evidence="2">Belongs to the methyl-accepting chemotaxis (MCP) protein family.</text>
</comment>
<dbReference type="GO" id="GO:0005886">
    <property type="term" value="C:plasma membrane"/>
    <property type="evidence" value="ECO:0007669"/>
    <property type="project" value="TreeGrafter"/>
</dbReference>
<dbReference type="GO" id="GO:0006935">
    <property type="term" value="P:chemotaxis"/>
    <property type="evidence" value="ECO:0007669"/>
    <property type="project" value="UniProtKB-KW"/>
</dbReference>
<dbReference type="Proteomes" id="UP000437562">
    <property type="component" value="Unassembled WGS sequence"/>
</dbReference>
<dbReference type="PROSITE" id="PS50111">
    <property type="entry name" value="CHEMOTAXIS_TRANSDUC_2"/>
    <property type="match status" value="1"/>
</dbReference>
<evidence type="ECO:0000313" key="3">
    <source>
        <dbReference type="EMBL" id="VXB70856.1"/>
    </source>
</evidence>
<sequence>MEWLKRTCFSNLEKESQKNHLLLFITMCSFFLGIIAIGYYGYIFTERAIAFWMCGISIVVFGTLLTFIESMEAMYKYIMTCMLLIMSFIMVQAFNESPAVFQMVYFTLAVSLIYLSERLILILGGVAVVVTFILCSYWPNQFFAYTASSEAANFASLLAIVTIAMWGVTKIGSNLLARLRDEKQAVMKKAQELEETQRLIEETVVKLDSNFNHLRQNMNTSMESMSEINFAFEEVAVGTQSQSEMMSRSVEVLNDMEGNIDQIISQVRNASMRVDKSLEISKGSVNTLRNFEANMRSLNDVVSQSGTIFRELMTQSKQINEIVDVITNISSQTSLLALNANIEAARAGEHGKGFAIVANEVLKLAEESNRSAGRIQGILKEFSNQASKVEVQVEKSERVQEECNEMLASVLTNVTDLGKFIDAINDVMREIVGHQESFQAKTTNIVKDVTHASNVIQQTSAATEEVLASVEEEKHRNDTSVKTLHTVSEQVKLLEDILEK</sequence>
<accession>A0A653SQT4</accession>
<dbReference type="GO" id="GO:0004888">
    <property type="term" value="F:transmembrane signaling receptor activity"/>
    <property type="evidence" value="ECO:0007669"/>
    <property type="project" value="TreeGrafter"/>
</dbReference>
<evidence type="ECO:0000256" key="1">
    <source>
        <dbReference type="ARBA" id="ARBA00022500"/>
    </source>
</evidence>